<dbReference type="GO" id="GO:0003964">
    <property type="term" value="F:RNA-directed DNA polymerase activity"/>
    <property type="evidence" value="ECO:0007669"/>
    <property type="project" value="UniProtKB-EC"/>
</dbReference>
<evidence type="ECO:0000256" key="2">
    <source>
        <dbReference type="SAM" id="MobiDB-lite"/>
    </source>
</evidence>
<organism evidence="4 5">
    <name type="scientific">Araneus ventricosus</name>
    <name type="common">Orbweaver spider</name>
    <name type="synonym">Epeira ventricosa</name>
    <dbReference type="NCBI Taxonomy" id="182803"/>
    <lineage>
        <taxon>Eukaryota</taxon>
        <taxon>Metazoa</taxon>
        <taxon>Ecdysozoa</taxon>
        <taxon>Arthropoda</taxon>
        <taxon>Chelicerata</taxon>
        <taxon>Arachnida</taxon>
        <taxon>Araneae</taxon>
        <taxon>Araneomorphae</taxon>
        <taxon>Entelegynae</taxon>
        <taxon>Araneoidea</taxon>
        <taxon>Araneidae</taxon>
        <taxon>Araneus</taxon>
    </lineage>
</organism>
<dbReference type="Proteomes" id="UP000499080">
    <property type="component" value="Unassembled WGS sequence"/>
</dbReference>
<reference evidence="4 5" key="1">
    <citation type="journal article" date="2019" name="Sci. Rep.">
        <title>Orb-weaving spider Araneus ventricosus genome elucidates the spidroin gene catalogue.</title>
        <authorList>
            <person name="Kono N."/>
            <person name="Nakamura H."/>
            <person name="Ohtoshi R."/>
            <person name="Moran D.A.P."/>
            <person name="Shinohara A."/>
            <person name="Yoshida Y."/>
            <person name="Fujiwara M."/>
            <person name="Mori M."/>
            <person name="Tomita M."/>
            <person name="Arakawa K."/>
        </authorList>
    </citation>
    <scope>NUCLEOTIDE SEQUENCE [LARGE SCALE GENOMIC DNA]</scope>
</reference>
<evidence type="ECO:0000313" key="5">
    <source>
        <dbReference type="Proteomes" id="UP000499080"/>
    </source>
</evidence>
<dbReference type="Gene3D" id="3.30.420.10">
    <property type="entry name" value="Ribonuclease H-like superfamily/Ribonuclease H"/>
    <property type="match status" value="1"/>
</dbReference>
<dbReference type="GO" id="GO:0015074">
    <property type="term" value="P:DNA integration"/>
    <property type="evidence" value="ECO:0007669"/>
    <property type="project" value="InterPro"/>
</dbReference>
<keyword evidence="5" id="KW-1185">Reference proteome</keyword>
<dbReference type="SUPFAM" id="SSF53098">
    <property type="entry name" value="Ribonuclease H-like"/>
    <property type="match status" value="1"/>
</dbReference>
<feature type="compositionally biased region" description="Low complexity" evidence="2">
    <location>
        <begin position="639"/>
        <end position="655"/>
    </location>
</feature>
<dbReference type="Gene3D" id="3.10.10.10">
    <property type="entry name" value="HIV Type 1 Reverse Transcriptase, subunit A, domain 1"/>
    <property type="match status" value="1"/>
</dbReference>
<dbReference type="EMBL" id="BGPR01004681">
    <property type="protein sequence ID" value="GBN02150.1"/>
    <property type="molecule type" value="Genomic_DNA"/>
</dbReference>
<comment type="caution">
    <text evidence="4">The sequence shown here is derived from an EMBL/GenBank/DDBJ whole genome shotgun (WGS) entry which is preliminary data.</text>
</comment>
<gene>
    <name evidence="4" type="primary">K02A2.6_205</name>
    <name evidence="4" type="ORF">AVEN_150586_1</name>
</gene>
<dbReference type="EC" id="2.7.7.49" evidence="1"/>
<sequence length="675" mass="77427">MKQETIPIFCKSRTVPYALRNLVYKELDTLINNGVLHTVSHSKWATLIVAVSKLDGNGREAVRICDCDKTANSSKPGLEPAFLELKGKHTNQYAGRGYTRWAKWFIRSFPTSILGEWFPIRFARKCFRGQPMESEMATFPQPSLLSGTTLRPLYDLLEKDVINENLRISQKFTIETGSKPLLTLFGRNKSVPTLINARMQRWTIIHSNYDYIIKYKKGTELLLADALSRLPCKNDVPIDEFRHFICFFSDFETLKRDGIQRAASLDPCLSKVFNYTRFGWPTNIDDNLRDLKRVKDELSVEGNCLLRANRLVIPEVWYDKILEHLHNEHPGIFRMKQFARAYFWFPKIDKFIENFVNKCIPCQLTRSSAPKVKSNFWPLSGKPFERVHIDFAELENRNVLIVKDSHSKWIDVSLVNSIDSKSTISHLSRLFACFGLPSEIVSDNAAQFKSELFLNFFKSNGIHTINSPPYHPNSNGAAENSVSVVKNMLQRQALSNLKYDSFQHRLDSALFAYKNTPSSVTLKIPAELLFRYLPQTTITKVRNNHLSKEKRYQDYQKSYFNLSVNNKIRYVHSDHLRKSEVDVVDDSNLSKFRTTVDSKVNIPSVRHSVLPALDTAIKPNEEITQCNSTNETMSNAELSTSNSVSSPISESVTSPLKSTRPNRNIKPPKRYSDES</sequence>
<dbReference type="PANTHER" id="PTHR37984:SF5">
    <property type="entry name" value="PROTEIN NYNRIN-LIKE"/>
    <property type="match status" value="1"/>
</dbReference>
<dbReference type="InterPro" id="IPR041588">
    <property type="entry name" value="Integrase_H2C2"/>
</dbReference>
<dbReference type="PANTHER" id="PTHR37984">
    <property type="entry name" value="PROTEIN CBG26694"/>
    <property type="match status" value="1"/>
</dbReference>
<feature type="compositionally biased region" description="Polar residues" evidence="2">
    <location>
        <begin position="626"/>
        <end position="638"/>
    </location>
</feature>
<dbReference type="PROSITE" id="PS50994">
    <property type="entry name" value="INTEGRASE"/>
    <property type="match status" value="1"/>
</dbReference>
<dbReference type="Pfam" id="PF00665">
    <property type="entry name" value="rve"/>
    <property type="match status" value="1"/>
</dbReference>
<dbReference type="InterPro" id="IPR012337">
    <property type="entry name" value="RNaseH-like_sf"/>
</dbReference>
<protein>
    <recommendedName>
        <fullName evidence="1">RNA-directed DNA polymerase</fullName>
        <ecNumber evidence="1">2.7.7.49</ecNumber>
    </recommendedName>
</protein>
<feature type="region of interest" description="Disordered" evidence="2">
    <location>
        <begin position="626"/>
        <end position="675"/>
    </location>
</feature>
<proteinExistence type="predicted"/>
<name>A0A4Y2KJS9_ARAVE</name>
<dbReference type="AlphaFoldDB" id="A0A4Y2KJS9"/>
<dbReference type="FunFam" id="1.10.340.70:FF:000003">
    <property type="entry name" value="Protein CBG25708"/>
    <property type="match status" value="1"/>
</dbReference>
<dbReference type="OrthoDB" id="10058156at2759"/>
<dbReference type="Gene3D" id="1.10.340.70">
    <property type="match status" value="1"/>
</dbReference>
<dbReference type="InterPro" id="IPR036397">
    <property type="entry name" value="RNaseH_sf"/>
</dbReference>
<evidence type="ECO:0000259" key="3">
    <source>
        <dbReference type="PROSITE" id="PS50994"/>
    </source>
</evidence>
<evidence type="ECO:0000313" key="4">
    <source>
        <dbReference type="EMBL" id="GBN02150.1"/>
    </source>
</evidence>
<dbReference type="InterPro" id="IPR001584">
    <property type="entry name" value="Integrase_cat-core"/>
</dbReference>
<accession>A0A4Y2KJS9</accession>
<evidence type="ECO:0000256" key="1">
    <source>
        <dbReference type="ARBA" id="ARBA00012493"/>
    </source>
</evidence>
<dbReference type="GO" id="GO:0003676">
    <property type="term" value="F:nucleic acid binding"/>
    <property type="evidence" value="ECO:0007669"/>
    <property type="project" value="InterPro"/>
</dbReference>
<dbReference type="Pfam" id="PF17921">
    <property type="entry name" value="Integrase_H2C2"/>
    <property type="match status" value="1"/>
</dbReference>
<feature type="domain" description="Integrase catalytic" evidence="3">
    <location>
        <begin position="379"/>
        <end position="533"/>
    </location>
</feature>
<dbReference type="InterPro" id="IPR050951">
    <property type="entry name" value="Retrovirus_Pol_polyprotein"/>
</dbReference>